<proteinExistence type="inferred from homology"/>
<dbReference type="Proteomes" id="UP000661012">
    <property type="component" value="Unassembled WGS sequence"/>
</dbReference>
<dbReference type="STRING" id="1219360.GCA_001571305_00744"/>
<protein>
    <submittedName>
        <fullName evidence="3">Barstar family protein</fullName>
    </submittedName>
    <submittedName>
        <fullName evidence="4">Ribonuclease inhibitor</fullName>
    </submittedName>
</protein>
<evidence type="ECO:0000259" key="2">
    <source>
        <dbReference type="Pfam" id="PF01337"/>
    </source>
</evidence>
<evidence type="ECO:0000313" key="3">
    <source>
        <dbReference type="EMBL" id="MBD8105052.1"/>
    </source>
</evidence>
<organism evidence="4 5">
    <name type="scientific">Erwinia persicina</name>
    <dbReference type="NCBI Taxonomy" id="55211"/>
    <lineage>
        <taxon>Bacteria</taxon>
        <taxon>Pseudomonadati</taxon>
        <taxon>Pseudomonadota</taxon>
        <taxon>Gammaproteobacteria</taxon>
        <taxon>Enterobacterales</taxon>
        <taxon>Erwiniaceae</taxon>
        <taxon>Erwinia</taxon>
    </lineage>
</organism>
<evidence type="ECO:0000313" key="4">
    <source>
        <dbReference type="EMBL" id="TKJ89612.1"/>
    </source>
</evidence>
<sequence>MQMVTFDLQHIGSAGEFYRQFARKFDLCYFGDNLDALWDMLTAGIPLPVRITLRHLDAHPQQTALLRILQVMQEAEEETGGAFSVRVSTTACGD</sequence>
<dbReference type="EMBL" id="JACYNN010000001">
    <property type="protein sequence ID" value="MBD8105052.1"/>
    <property type="molecule type" value="Genomic_DNA"/>
</dbReference>
<name>A0A4U3FA38_9GAMM</name>
<dbReference type="Gene3D" id="3.30.370.10">
    <property type="entry name" value="Barstar-like"/>
    <property type="match status" value="1"/>
</dbReference>
<dbReference type="Pfam" id="PF01337">
    <property type="entry name" value="Barstar"/>
    <property type="match status" value="1"/>
</dbReference>
<reference evidence="4 5" key="1">
    <citation type="journal article" date="2019" name="Sci. Rep.">
        <title>Differences in resource use lead to coexistence of seed-transmitted microbial populations.</title>
        <authorList>
            <person name="Torres-Cortes G."/>
            <person name="Garcia B.J."/>
            <person name="Compant S."/>
            <person name="Rezki S."/>
            <person name="Jones P."/>
            <person name="Preveaux A."/>
            <person name="Briand M."/>
            <person name="Roulet A."/>
            <person name="Bouchez O."/>
            <person name="Jacobson D."/>
            <person name="Barret M."/>
        </authorList>
    </citation>
    <scope>NUCLEOTIDE SEQUENCE [LARGE SCALE GENOMIC DNA]</scope>
    <source>
        <strain evidence="4 5">CFBP13511</strain>
    </source>
</reference>
<comment type="caution">
    <text evidence="4">The sequence shown here is derived from an EMBL/GenBank/DDBJ whole genome shotgun (WGS) entry which is preliminary data.</text>
</comment>
<dbReference type="InterPro" id="IPR000468">
    <property type="entry name" value="Barstar"/>
</dbReference>
<feature type="domain" description="Barstar (barnase inhibitor)" evidence="2">
    <location>
        <begin position="1"/>
        <end position="83"/>
    </location>
</feature>
<evidence type="ECO:0000313" key="6">
    <source>
        <dbReference type="Proteomes" id="UP000661012"/>
    </source>
</evidence>
<keyword evidence="6" id="KW-1185">Reference proteome</keyword>
<comment type="similarity">
    <text evidence="1">Belongs to the barstar family.</text>
</comment>
<gene>
    <name evidence="4" type="ORF">EpCFBP13511_12600</name>
    <name evidence="3" type="ORF">IFT93_01285</name>
</gene>
<accession>A0A4U3FA38</accession>
<evidence type="ECO:0000313" key="5">
    <source>
        <dbReference type="Proteomes" id="UP000306393"/>
    </source>
</evidence>
<dbReference type="InterPro" id="IPR035905">
    <property type="entry name" value="Barstar-like_sf"/>
</dbReference>
<evidence type="ECO:0000256" key="1">
    <source>
        <dbReference type="ARBA" id="ARBA00006845"/>
    </source>
</evidence>
<dbReference type="AlphaFoldDB" id="A0A4U3FA38"/>
<dbReference type="EMBL" id="QGAC01000011">
    <property type="protein sequence ID" value="TKJ89612.1"/>
    <property type="molecule type" value="Genomic_DNA"/>
</dbReference>
<dbReference type="RefSeq" id="WP_137269356.1">
    <property type="nucleotide sequence ID" value="NZ_JACYNM010000001.1"/>
</dbReference>
<reference evidence="3 6" key="2">
    <citation type="journal article" date="2020" name="FEMS Microbiol. Ecol.">
        <title>Temporal dynamics of bacterial communities during seed development and maturation.</title>
        <authorList>
            <person name="Chesneau G."/>
            <person name="Torres-Cortes G."/>
            <person name="Briand M."/>
            <person name="Darrasse A."/>
            <person name="Preveaux A."/>
            <person name="Marais C."/>
            <person name="Jacques M.A."/>
            <person name="Shade A."/>
            <person name="Barret M."/>
        </authorList>
    </citation>
    <scope>NUCLEOTIDE SEQUENCE [LARGE SCALE GENOMIC DNA]</scope>
    <source>
        <strain evidence="3 6">CFBP13732</strain>
    </source>
</reference>
<dbReference type="Proteomes" id="UP000306393">
    <property type="component" value="Unassembled WGS sequence"/>
</dbReference>
<dbReference type="OrthoDB" id="7575400at2"/>
<dbReference type="SUPFAM" id="SSF52038">
    <property type="entry name" value="Barstar-related"/>
    <property type="match status" value="1"/>
</dbReference>